<sequence length="174" mass="18979">MKILVAAASRHGATRDIADEIGRCLGSELGGRAVVEVQSAEDVVSVEDYDVVLLGSAVYMGHWLDGAKTLIEQHEVLRHKDVWLFSSGPVGEPPKPADEPLDVAGLMTLSRAHGHRVFQGRIDRSRLRFAERAMVAALRVKDGDYRDWTAIRNWATEIAAQLKATEGSGHVGRG</sequence>
<evidence type="ECO:0000313" key="2">
    <source>
        <dbReference type="EMBL" id="OXM45396.1"/>
    </source>
</evidence>
<dbReference type="Gene3D" id="3.40.50.360">
    <property type="match status" value="1"/>
</dbReference>
<dbReference type="PROSITE" id="PS50902">
    <property type="entry name" value="FLAVODOXIN_LIKE"/>
    <property type="match status" value="1"/>
</dbReference>
<name>A0A229RFG5_AMYAL</name>
<organism evidence="2 3">
    <name type="scientific">Amycolatopsis alba DSM 44262</name>
    <dbReference type="NCBI Taxonomy" id="1125972"/>
    <lineage>
        <taxon>Bacteria</taxon>
        <taxon>Bacillati</taxon>
        <taxon>Actinomycetota</taxon>
        <taxon>Actinomycetes</taxon>
        <taxon>Pseudonocardiales</taxon>
        <taxon>Pseudonocardiaceae</taxon>
        <taxon>Amycolatopsis</taxon>
    </lineage>
</organism>
<dbReference type="GO" id="GO:0070819">
    <property type="term" value="F:menaquinone-dependent protoporphyrinogen oxidase activity"/>
    <property type="evidence" value="ECO:0007669"/>
    <property type="project" value="TreeGrafter"/>
</dbReference>
<dbReference type="Proteomes" id="UP000215563">
    <property type="component" value="Unassembled WGS sequence"/>
</dbReference>
<dbReference type="GO" id="GO:0006783">
    <property type="term" value="P:heme biosynthetic process"/>
    <property type="evidence" value="ECO:0007669"/>
    <property type="project" value="TreeGrafter"/>
</dbReference>
<dbReference type="GO" id="GO:0010181">
    <property type="term" value="F:FMN binding"/>
    <property type="evidence" value="ECO:0007669"/>
    <property type="project" value="InterPro"/>
</dbReference>
<dbReference type="InterPro" id="IPR026816">
    <property type="entry name" value="Flavodoxin_dom"/>
</dbReference>
<evidence type="ECO:0000259" key="1">
    <source>
        <dbReference type="PROSITE" id="PS50902"/>
    </source>
</evidence>
<dbReference type="PANTHER" id="PTHR38030:SF2">
    <property type="entry name" value="PROTOPORPHYRINOGEN IX DEHYDROGENASE [QUINONE]"/>
    <property type="match status" value="1"/>
</dbReference>
<proteinExistence type="predicted"/>
<accession>A0A229RFG5</accession>
<dbReference type="OrthoDB" id="129384at2"/>
<dbReference type="InterPro" id="IPR008254">
    <property type="entry name" value="Flavodoxin/NO_synth"/>
</dbReference>
<dbReference type="InterPro" id="IPR029039">
    <property type="entry name" value="Flavoprotein-like_sf"/>
</dbReference>
<gene>
    <name evidence="2" type="ORF">CFP75_31095</name>
</gene>
<dbReference type="SUPFAM" id="SSF52218">
    <property type="entry name" value="Flavoproteins"/>
    <property type="match status" value="1"/>
</dbReference>
<evidence type="ECO:0000313" key="3">
    <source>
        <dbReference type="Proteomes" id="UP000215563"/>
    </source>
</evidence>
<dbReference type="Pfam" id="PF12724">
    <property type="entry name" value="Flavodoxin_5"/>
    <property type="match status" value="1"/>
</dbReference>
<keyword evidence="3" id="KW-1185">Reference proteome</keyword>
<dbReference type="InterPro" id="IPR052200">
    <property type="entry name" value="Protoporphyrinogen_IX_DH"/>
</dbReference>
<comment type="caution">
    <text evidence="2">The sequence shown here is derived from an EMBL/GenBank/DDBJ whole genome shotgun (WGS) entry which is preliminary data.</text>
</comment>
<dbReference type="EMBL" id="NMQU01000104">
    <property type="protein sequence ID" value="OXM45396.1"/>
    <property type="molecule type" value="Genomic_DNA"/>
</dbReference>
<protein>
    <submittedName>
        <fullName evidence="2">Protoporphyrinogen oxidase</fullName>
    </submittedName>
</protein>
<dbReference type="AlphaFoldDB" id="A0A229RFG5"/>
<reference evidence="2 3" key="1">
    <citation type="submission" date="2017-07" db="EMBL/GenBank/DDBJ databases">
        <title>Amycolatopsis alba DSM 44262 Genome sequencing and assembly.</title>
        <authorList>
            <person name="Kaur N."/>
            <person name="Mayilraj S."/>
        </authorList>
    </citation>
    <scope>NUCLEOTIDE SEQUENCE [LARGE SCALE GENOMIC DNA]</scope>
    <source>
        <strain evidence="2 3">DSM 44262</strain>
    </source>
</reference>
<feature type="domain" description="Flavodoxin-like" evidence="1">
    <location>
        <begin position="3"/>
        <end position="174"/>
    </location>
</feature>
<dbReference type="RefSeq" id="WP_020635433.1">
    <property type="nucleotide sequence ID" value="NZ_KB913032.1"/>
</dbReference>
<dbReference type="PANTHER" id="PTHR38030">
    <property type="entry name" value="PROTOPORPHYRINOGEN IX DEHYDROGENASE [MENAQUINONE]"/>
    <property type="match status" value="1"/>
</dbReference>